<dbReference type="InterPro" id="IPR036628">
    <property type="entry name" value="Clp_N_dom_sf"/>
</dbReference>
<dbReference type="InterPro" id="IPR027417">
    <property type="entry name" value="P-loop_NTPase"/>
</dbReference>
<evidence type="ECO:0000256" key="1">
    <source>
        <dbReference type="ARBA" id="ARBA00022741"/>
    </source>
</evidence>
<keyword evidence="2" id="KW-0067">ATP-binding</keyword>
<dbReference type="AlphaFoldDB" id="A0A5N8XRW9"/>
<sequence length="455" mass="49168">MSDLFERFDAGARRAVVLAQEESRRVNHNYIGTEHLLLGMLHEGSGVAAKALESLGISLEAVRRRVEEIIGRGQQQPLKGHLPFTPRAKKVLELTSREAIQLGHNYVGTEHLLLGLIREGEGVAAQILVTLVADLNQVRQLVLQILSGYRPDAPSSPSSPILDLFGRNLTQAAQEGELGPVVGREREIERVIQILTRRNRNVPLLIGEPGVGMEAVAAGLAQVITAGDVPPVLQSRTVQSLDFGALVAEAQHRGRVTELTAEVLDEVRKHPALVLFLTGALTPLHIPSGTTSPLAVFQSLLGESCVFVFGACGPAEYTRREYRPGLDRQLQTVSVDELSIDDALAVLRIVRVRLEGHHQVSIADEALEAAASLARDHVPDQLLPGAAVDLLDEASAQARVRAGRSARDSVLEITKAEVVTALAVYSGTQSPAPSRPTTAQRIEPVEHDPYVWSMS</sequence>
<keyword evidence="3" id="KW-0677">Repeat</keyword>
<dbReference type="EMBL" id="VJZC01000378">
    <property type="protein sequence ID" value="MPY62161.1"/>
    <property type="molecule type" value="Genomic_DNA"/>
</dbReference>
<evidence type="ECO:0000313" key="5">
    <source>
        <dbReference type="EMBL" id="MPY62161.1"/>
    </source>
</evidence>
<dbReference type="SUPFAM" id="SSF81923">
    <property type="entry name" value="Double Clp-N motif"/>
    <property type="match status" value="1"/>
</dbReference>
<evidence type="ECO:0000256" key="2">
    <source>
        <dbReference type="ARBA" id="ARBA00022840"/>
    </source>
</evidence>
<dbReference type="InterPro" id="IPR041546">
    <property type="entry name" value="ClpA/ClpB_AAA_lid"/>
</dbReference>
<dbReference type="Gene3D" id="3.40.50.300">
    <property type="entry name" value="P-loop containing nucleotide triphosphate hydrolases"/>
    <property type="match status" value="2"/>
</dbReference>
<evidence type="ECO:0000256" key="3">
    <source>
        <dbReference type="PROSITE-ProRule" id="PRU01251"/>
    </source>
</evidence>
<dbReference type="GO" id="GO:0034605">
    <property type="term" value="P:cellular response to heat"/>
    <property type="evidence" value="ECO:0007669"/>
    <property type="project" value="TreeGrafter"/>
</dbReference>
<keyword evidence="1" id="KW-0547">Nucleotide-binding</keyword>
<dbReference type="GO" id="GO:0016887">
    <property type="term" value="F:ATP hydrolysis activity"/>
    <property type="evidence" value="ECO:0007669"/>
    <property type="project" value="TreeGrafter"/>
</dbReference>
<dbReference type="InterPro" id="IPR050130">
    <property type="entry name" value="ClpA_ClpB"/>
</dbReference>
<protein>
    <recommendedName>
        <fullName evidence="4">Clp R domain-containing protein</fullName>
    </recommendedName>
</protein>
<dbReference type="Pfam" id="PF02861">
    <property type="entry name" value="Clp_N"/>
    <property type="match status" value="1"/>
</dbReference>
<dbReference type="SUPFAM" id="SSF52540">
    <property type="entry name" value="P-loop containing nucleoside triphosphate hydrolases"/>
    <property type="match status" value="1"/>
</dbReference>
<evidence type="ECO:0000313" key="6">
    <source>
        <dbReference type="Proteomes" id="UP000400924"/>
    </source>
</evidence>
<dbReference type="PROSITE" id="PS51903">
    <property type="entry name" value="CLP_R"/>
    <property type="match status" value="1"/>
</dbReference>
<organism evidence="5 6">
    <name type="scientific">Streptomyces spongiae</name>
    <dbReference type="NCBI Taxonomy" id="565072"/>
    <lineage>
        <taxon>Bacteria</taxon>
        <taxon>Bacillati</taxon>
        <taxon>Actinomycetota</taxon>
        <taxon>Actinomycetes</taxon>
        <taxon>Kitasatosporales</taxon>
        <taxon>Streptomycetaceae</taxon>
        <taxon>Streptomyces</taxon>
    </lineage>
</organism>
<dbReference type="PANTHER" id="PTHR11638">
    <property type="entry name" value="ATP-DEPENDENT CLP PROTEASE"/>
    <property type="match status" value="1"/>
</dbReference>
<reference evidence="5 6" key="1">
    <citation type="submission" date="2019-07" db="EMBL/GenBank/DDBJ databases">
        <title>New species of Amycolatopsis and Streptomyces.</title>
        <authorList>
            <person name="Duangmal K."/>
            <person name="Teo W.F.A."/>
            <person name="Lipun K."/>
        </authorList>
    </citation>
    <scope>NUCLEOTIDE SEQUENCE [LARGE SCALE GENOMIC DNA]</scope>
    <source>
        <strain evidence="5 6">NBRC 106415</strain>
    </source>
</reference>
<dbReference type="InterPro" id="IPR004176">
    <property type="entry name" value="Clp_R_N"/>
</dbReference>
<dbReference type="OrthoDB" id="4048870at2"/>
<dbReference type="GO" id="GO:0005524">
    <property type="term" value="F:ATP binding"/>
    <property type="evidence" value="ECO:0007669"/>
    <property type="project" value="UniProtKB-KW"/>
</dbReference>
<keyword evidence="6" id="KW-1185">Reference proteome</keyword>
<dbReference type="FunFam" id="1.10.1780.10:FF:000001">
    <property type="entry name" value="ATP-dependent Clp protease ATP-binding subunit"/>
    <property type="match status" value="1"/>
</dbReference>
<dbReference type="GO" id="GO:0005737">
    <property type="term" value="C:cytoplasm"/>
    <property type="evidence" value="ECO:0007669"/>
    <property type="project" value="TreeGrafter"/>
</dbReference>
<dbReference type="Proteomes" id="UP000400924">
    <property type="component" value="Unassembled WGS sequence"/>
</dbReference>
<comment type="caution">
    <text evidence="5">The sequence shown here is derived from an EMBL/GenBank/DDBJ whole genome shotgun (WGS) entry which is preliminary data.</text>
</comment>
<gene>
    <name evidence="5" type="ORF">FNH08_34975</name>
</gene>
<dbReference type="Pfam" id="PF17871">
    <property type="entry name" value="AAA_lid_9"/>
    <property type="match status" value="1"/>
</dbReference>
<name>A0A5N8XRW9_9ACTN</name>
<proteinExistence type="predicted"/>
<dbReference type="PANTHER" id="PTHR11638:SF18">
    <property type="entry name" value="HEAT SHOCK PROTEIN 104"/>
    <property type="match status" value="1"/>
</dbReference>
<accession>A0A5N8XRW9</accession>
<dbReference type="Gene3D" id="1.10.1780.10">
    <property type="entry name" value="Clp, N-terminal domain"/>
    <property type="match status" value="1"/>
</dbReference>
<evidence type="ECO:0000259" key="4">
    <source>
        <dbReference type="PROSITE" id="PS51903"/>
    </source>
</evidence>
<feature type="domain" description="Clp R" evidence="4">
    <location>
        <begin position="5"/>
        <end position="148"/>
    </location>
</feature>